<evidence type="ECO:0000313" key="16">
    <source>
        <dbReference type="EMBL" id="BCB89508.1"/>
    </source>
</evidence>
<feature type="domain" description="Pyruvate phosphate dikinase AMP/ATP-binding" evidence="15">
    <location>
        <begin position="16"/>
        <end position="323"/>
    </location>
</feature>
<dbReference type="InterPro" id="IPR006319">
    <property type="entry name" value="PEP_synth"/>
</dbReference>
<keyword evidence="12" id="KW-0460">Magnesium</keyword>
<sequence length="324" mass="33901">MSGLAVPLDRPAAPGEVGGKLSALAGLRRAGFAVPAGYAVTVAAFRCQLAATGLQELADRVVAALRRDSDRTGDEVGLELAARLRQALATAPVAGPVRDAIAAAHRRLRAGRADPPVAVRSSAVDEDGAAASFAGVFDTVLGVRGTGAVVEAVRECWAGLYAPRALAYRRRRAADLPMAVGVQELVPARCSGVAFSAHPVTGRRDRVVIEANWGWGEAVVQGSVTPDHVEVDTGTGVAGRVVRHVVAHKAVMSGPDPDGGRIRTVPVPAALADRPVLDEAQIMEIATTVRRVERHTGRPVDVEWVLDGARPARLWIVQARPITA</sequence>
<dbReference type="RefSeq" id="WP_173161410.1">
    <property type="nucleotide sequence ID" value="NZ_AP022871.1"/>
</dbReference>
<comment type="cofactor">
    <cofactor evidence="1">
        <name>Mg(2+)</name>
        <dbReference type="ChEBI" id="CHEBI:18420"/>
    </cofactor>
</comment>
<evidence type="ECO:0000256" key="10">
    <source>
        <dbReference type="ARBA" id="ARBA00022777"/>
    </source>
</evidence>
<comment type="similarity">
    <text evidence="4">Belongs to the PEP-utilizing enzyme family.</text>
</comment>
<keyword evidence="16" id="KW-0670">Pyruvate</keyword>
<accession>A0A6F8YU95</accession>
<dbReference type="PANTHER" id="PTHR43030">
    <property type="entry name" value="PHOSPHOENOLPYRUVATE SYNTHASE"/>
    <property type="match status" value="1"/>
</dbReference>
<dbReference type="GO" id="GO:0005524">
    <property type="term" value="F:ATP binding"/>
    <property type="evidence" value="ECO:0007669"/>
    <property type="project" value="UniProtKB-KW"/>
</dbReference>
<dbReference type="GO" id="GO:0046872">
    <property type="term" value="F:metal ion binding"/>
    <property type="evidence" value="ECO:0007669"/>
    <property type="project" value="UniProtKB-KW"/>
</dbReference>
<dbReference type="EC" id="2.7.9.2" evidence="5"/>
<evidence type="ECO:0000256" key="14">
    <source>
        <dbReference type="ARBA" id="ARBA00047700"/>
    </source>
</evidence>
<evidence type="ECO:0000256" key="6">
    <source>
        <dbReference type="ARBA" id="ARBA00021623"/>
    </source>
</evidence>
<dbReference type="EMBL" id="AP022871">
    <property type="protein sequence ID" value="BCB89508.1"/>
    <property type="molecule type" value="Genomic_DNA"/>
</dbReference>
<dbReference type="PANTHER" id="PTHR43030:SF1">
    <property type="entry name" value="PHOSPHOENOLPYRUVATE SYNTHASE"/>
    <property type="match status" value="1"/>
</dbReference>
<keyword evidence="9" id="KW-0547">Nucleotide-binding</keyword>
<comment type="catalytic activity">
    <reaction evidence="14">
        <text>pyruvate + ATP + H2O = phosphoenolpyruvate + AMP + phosphate + 2 H(+)</text>
        <dbReference type="Rhea" id="RHEA:11364"/>
        <dbReference type="ChEBI" id="CHEBI:15361"/>
        <dbReference type="ChEBI" id="CHEBI:15377"/>
        <dbReference type="ChEBI" id="CHEBI:15378"/>
        <dbReference type="ChEBI" id="CHEBI:30616"/>
        <dbReference type="ChEBI" id="CHEBI:43474"/>
        <dbReference type="ChEBI" id="CHEBI:58702"/>
        <dbReference type="ChEBI" id="CHEBI:456215"/>
        <dbReference type="EC" id="2.7.9.2"/>
    </reaction>
</comment>
<dbReference type="InterPro" id="IPR002192">
    <property type="entry name" value="PPDK_AMP/ATP-bd"/>
</dbReference>
<proteinExistence type="inferred from homology"/>
<keyword evidence="7" id="KW-0808">Transferase</keyword>
<evidence type="ECO:0000256" key="11">
    <source>
        <dbReference type="ARBA" id="ARBA00022840"/>
    </source>
</evidence>
<evidence type="ECO:0000259" key="15">
    <source>
        <dbReference type="Pfam" id="PF01326"/>
    </source>
</evidence>
<evidence type="ECO:0000256" key="3">
    <source>
        <dbReference type="ARBA" id="ARBA00004742"/>
    </source>
</evidence>
<dbReference type="UniPathway" id="UPA00138"/>
<keyword evidence="10" id="KW-0418">Kinase</keyword>
<keyword evidence="17" id="KW-1185">Reference proteome</keyword>
<dbReference type="GO" id="GO:0008986">
    <property type="term" value="F:pyruvate, water dikinase activity"/>
    <property type="evidence" value="ECO:0007669"/>
    <property type="project" value="UniProtKB-EC"/>
</dbReference>
<protein>
    <recommendedName>
        <fullName evidence="6">Phosphoenolpyruvate synthase</fullName>
        <ecNumber evidence="5">2.7.9.2</ecNumber>
    </recommendedName>
    <alternativeName>
        <fullName evidence="13">Pyruvate, water dikinase</fullName>
    </alternativeName>
</protein>
<keyword evidence="11" id="KW-0067">ATP-binding</keyword>
<dbReference type="AlphaFoldDB" id="A0A6F8YU95"/>
<gene>
    <name evidence="16" type="ORF">Psuf_068210</name>
</gene>
<dbReference type="Proteomes" id="UP000503011">
    <property type="component" value="Chromosome"/>
</dbReference>
<evidence type="ECO:0000256" key="9">
    <source>
        <dbReference type="ARBA" id="ARBA00022741"/>
    </source>
</evidence>
<name>A0A6F8YU95_9ACTN</name>
<dbReference type="Pfam" id="PF01326">
    <property type="entry name" value="PPDK_N"/>
    <property type="match status" value="1"/>
</dbReference>
<evidence type="ECO:0000256" key="13">
    <source>
        <dbReference type="ARBA" id="ARBA00033470"/>
    </source>
</evidence>
<reference evidence="16 17" key="1">
    <citation type="submission" date="2020-03" db="EMBL/GenBank/DDBJ databases">
        <title>Whole genome shotgun sequence of Phytohabitans suffuscus NBRC 105367.</title>
        <authorList>
            <person name="Komaki H."/>
            <person name="Tamura T."/>
        </authorList>
    </citation>
    <scope>NUCLEOTIDE SEQUENCE [LARGE SCALE GENOMIC DNA]</scope>
    <source>
        <strain evidence="16 17">NBRC 105367</strain>
    </source>
</reference>
<dbReference type="Gene3D" id="3.30.470.20">
    <property type="entry name" value="ATP-grasp fold, B domain"/>
    <property type="match status" value="1"/>
</dbReference>
<dbReference type="SUPFAM" id="SSF56059">
    <property type="entry name" value="Glutathione synthetase ATP-binding domain-like"/>
    <property type="match status" value="1"/>
</dbReference>
<dbReference type="Gene3D" id="3.30.1490.20">
    <property type="entry name" value="ATP-grasp fold, A domain"/>
    <property type="match status" value="1"/>
</dbReference>
<dbReference type="KEGG" id="psuu:Psuf_068210"/>
<comment type="function">
    <text evidence="2">Catalyzes the phosphorylation of pyruvate to phosphoenolpyruvate.</text>
</comment>
<reference evidence="16 17" key="2">
    <citation type="submission" date="2020-03" db="EMBL/GenBank/DDBJ databases">
        <authorList>
            <person name="Ichikawa N."/>
            <person name="Kimura A."/>
            <person name="Kitahashi Y."/>
            <person name="Uohara A."/>
        </authorList>
    </citation>
    <scope>NUCLEOTIDE SEQUENCE [LARGE SCALE GENOMIC DNA]</scope>
    <source>
        <strain evidence="16 17">NBRC 105367</strain>
    </source>
</reference>
<evidence type="ECO:0000256" key="5">
    <source>
        <dbReference type="ARBA" id="ARBA00011996"/>
    </source>
</evidence>
<evidence type="ECO:0000256" key="2">
    <source>
        <dbReference type="ARBA" id="ARBA00002988"/>
    </source>
</evidence>
<evidence type="ECO:0000256" key="12">
    <source>
        <dbReference type="ARBA" id="ARBA00022842"/>
    </source>
</evidence>
<keyword evidence="8" id="KW-0479">Metal-binding</keyword>
<evidence type="ECO:0000256" key="4">
    <source>
        <dbReference type="ARBA" id="ARBA00007837"/>
    </source>
</evidence>
<evidence type="ECO:0000256" key="1">
    <source>
        <dbReference type="ARBA" id="ARBA00001946"/>
    </source>
</evidence>
<evidence type="ECO:0000256" key="7">
    <source>
        <dbReference type="ARBA" id="ARBA00022679"/>
    </source>
</evidence>
<dbReference type="GO" id="GO:0006094">
    <property type="term" value="P:gluconeogenesis"/>
    <property type="evidence" value="ECO:0007669"/>
    <property type="project" value="UniProtKB-UniPathway"/>
</dbReference>
<evidence type="ECO:0000313" key="17">
    <source>
        <dbReference type="Proteomes" id="UP000503011"/>
    </source>
</evidence>
<organism evidence="16 17">
    <name type="scientific">Phytohabitans suffuscus</name>
    <dbReference type="NCBI Taxonomy" id="624315"/>
    <lineage>
        <taxon>Bacteria</taxon>
        <taxon>Bacillati</taxon>
        <taxon>Actinomycetota</taxon>
        <taxon>Actinomycetes</taxon>
        <taxon>Micromonosporales</taxon>
        <taxon>Micromonosporaceae</taxon>
    </lineage>
</organism>
<dbReference type="InterPro" id="IPR013815">
    <property type="entry name" value="ATP_grasp_subdomain_1"/>
</dbReference>
<evidence type="ECO:0000256" key="8">
    <source>
        <dbReference type="ARBA" id="ARBA00022723"/>
    </source>
</evidence>
<comment type="pathway">
    <text evidence="3">Carbohydrate biosynthesis; gluconeogenesis.</text>
</comment>